<protein>
    <submittedName>
        <fullName evidence="8">Zinc finger (CCCH-type) family protein</fullName>
    </submittedName>
</protein>
<dbReference type="InterPro" id="IPR036855">
    <property type="entry name" value="Znf_CCCH_sf"/>
</dbReference>
<dbReference type="GO" id="GO:0003677">
    <property type="term" value="F:DNA binding"/>
    <property type="evidence" value="ECO:0007669"/>
    <property type="project" value="UniProtKB-KW"/>
</dbReference>
<organism evidence="8 9">
    <name type="scientific">Artemisia annua</name>
    <name type="common">Sweet wormwood</name>
    <dbReference type="NCBI Taxonomy" id="35608"/>
    <lineage>
        <taxon>Eukaryota</taxon>
        <taxon>Viridiplantae</taxon>
        <taxon>Streptophyta</taxon>
        <taxon>Embryophyta</taxon>
        <taxon>Tracheophyta</taxon>
        <taxon>Spermatophyta</taxon>
        <taxon>Magnoliopsida</taxon>
        <taxon>eudicotyledons</taxon>
        <taxon>Gunneridae</taxon>
        <taxon>Pentapetalae</taxon>
        <taxon>asterids</taxon>
        <taxon>campanulids</taxon>
        <taxon>Asterales</taxon>
        <taxon>Asteraceae</taxon>
        <taxon>Asteroideae</taxon>
        <taxon>Anthemideae</taxon>
        <taxon>Artemisiinae</taxon>
        <taxon>Artemisia</taxon>
    </lineage>
</organism>
<keyword evidence="2" id="KW-0677">Repeat</keyword>
<dbReference type="PROSITE" id="PS50103">
    <property type="entry name" value="ZF_C3H1"/>
    <property type="match status" value="1"/>
</dbReference>
<evidence type="ECO:0000313" key="9">
    <source>
        <dbReference type="Proteomes" id="UP000245207"/>
    </source>
</evidence>
<evidence type="ECO:0000256" key="1">
    <source>
        <dbReference type="ARBA" id="ARBA00022723"/>
    </source>
</evidence>
<name>A0A2U1LXU4_ARTAN</name>
<evidence type="ECO:0000256" key="6">
    <source>
        <dbReference type="PROSITE-ProRule" id="PRU00723"/>
    </source>
</evidence>
<keyword evidence="3 6" id="KW-0863">Zinc-finger</keyword>
<dbReference type="InterPro" id="IPR000571">
    <property type="entry name" value="Znf_CCCH"/>
</dbReference>
<dbReference type="AlphaFoldDB" id="A0A2U1LXU4"/>
<evidence type="ECO:0000256" key="4">
    <source>
        <dbReference type="ARBA" id="ARBA00022833"/>
    </source>
</evidence>
<feature type="domain" description="C3H1-type" evidence="7">
    <location>
        <begin position="58"/>
        <end position="85"/>
    </location>
</feature>
<dbReference type="GO" id="GO:0008270">
    <property type="term" value="F:zinc ion binding"/>
    <property type="evidence" value="ECO:0007669"/>
    <property type="project" value="UniProtKB-KW"/>
</dbReference>
<dbReference type="SMART" id="SM00356">
    <property type="entry name" value="ZnF_C3H1"/>
    <property type="match status" value="1"/>
</dbReference>
<comment type="caution">
    <text evidence="8">The sequence shown here is derived from an EMBL/GenBank/DDBJ whole genome shotgun (WGS) entry which is preliminary data.</text>
</comment>
<keyword evidence="4 6" id="KW-0862">Zinc</keyword>
<evidence type="ECO:0000256" key="3">
    <source>
        <dbReference type="ARBA" id="ARBA00022771"/>
    </source>
</evidence>
<keyword evidence="9" id="KW-1185">Reference proteome</keyword>
<dbReference type="EMBL" id="PKPP01007283">
    <property type="protein sequence ID" value="PWA53829.1"/>
    <property type="molecule type" value="Genomic_DNA"/>
</dbReference>
<evidence type="ECO:0000313" key="8">
    <source>
        <dbReference type="EMBL" id="PWA53829.1"/>
    </source>
</evidence>
<evidence type="ECO:0000256" key="2">
    <source>
        <dbReference type="ARBA" id="ARBA00022737"/>
    </source>
</evidence>
<evidence type="ECO:0000259" key="7">
    <source>
        <dbReference type="PROSITE" id="PS50103"/>
    </source>
</evidence>
<dbReference type="FunFam" id="4.10.1000.10:FF:000016">
    <property type="entry name" value="Zinc finger CCCH domain-containing protein"/>
    <property type="match status" value="1"/>
</dbReference>
<keyword evidence="5" id="KW-0238">DNA-binding</keyword>
<reference evidence="8 9" key="1">
    <citation type="journal article" date="2018" name="Mol. Plant">
        <title>The genome of Artemisia annua provides insight into the evolution of Asteraceae family and artemisinin biosynthesis.</title>
        <authorList>
            <person name="Shen Q."/>
            <person name="Zhang L."/>
            <person name="Liao Z."/>
            <person name="Wang S."/>
            <person name="Yan T."/>
            <person name="Shi P."/>
            <person name="Liu M."/>
            <person name="Fu X."/>
            <person name="Pan Q."/>
            <person name="Wang Y."/>
            <person name="Lv Z."/>
            <person name="Lu X."/>
            <person name="Zhang F."/>
            <person name="Jiang W."/>
            <person name="Ma Y."/>
            <person name="Chen M."/>
            <person name="Hao X."/>
            <person name="Li L."/>
            <person name="Tang Y."/>
            <person name="Lv G."/>
            <person name="Zhou Y."/>
            <person name="Sun X."/>
            <person name="Brodelius P.E."/>
            <person name="Rose J.K.C."/>
            <person name="Tang K."/>
        </authorList>
    </citation>
    <scope>NUCLEOTIDE SEQUENCE [LARGE SCALE GENOMIC DNA]</scope>
    <source>
        <strain evidence="9">cv. Huhao1</strain>
        <tissue evidence="8">Leaf</tissue>
    </source>
</reference>
<dbReference type="Proteomes" id="UP000245207">
    <property type="component" value="Unassembled WGS sequence"/>
</dbReference>
<sequence length="124" mass="13409">MDSFRDDGNVIHIIGGDDKPFSATGNEYDKVFGGTTSNLSYGGNAIAANKSIAIQKLLFKTKWCVRFRSGTCQNATNCNFAHSSSELRTSDSNACSLYSQYFLRSLSILRSMRSSGSIEPSSGA</sequence>
<keyword evidence="1 6" id="KW-0479">Metal-binding</keyword>
<dbReference type="GO" id="GO:0006355">
    <property type="term" value="P:regulation of DNA-templated transcription"/>
    <property type="evidence" value="ECO:0007669"/>
    <property type="project" value="UniProtKB-ARBA"/>
</dbReference>
<evidence type="ECO:0000256" key="5">
    <source>
        <dbReference type="ARBA" id="ARBA00023125"/>
    </source>
</evidence>
<feature type="zinc finger region" description="C3H1-type" evidence="6">
    <location>
        <begin position="58"/>
        <end position="85"/>
    </location>
</feature>
<dbReference type="SUPFAM" id="SSF90229">
    <property type="entry name" value="CCCH zinc finger"/>
    <property type="match status" value="1"/>
</dbReference>
<dbReference type="STRING" id="35608.A0A2U1LXU4"/>
<dbReference type="Gene3D" id="4.10.1000.10">
    <property type="entry name" value="Zinc finger, CCCH-type"/>
    <property type="match status" value="1"/>
</dbReference>
<gene>
    <name evidence="8" type="ORF">CTI12_AA441950</name>
</gene>
<proteinExistence type="predicted"/>
<accession>A0A2U1LXU4</accession>